<keyword evidence="2" id="KW-1133">Transmembrane helix</keyword>
<dbReference type="RefSeq" id="WP_203733058.1">
    <property type="nucleotide sequence ID" value="NZ_BAAATX010000018.1"/>
</dbReference>
<evidence type="ECO:0000256" key="2">
    <source>
        <dbReference type="SAM" id="Phobius"/>
    </source>
</evidence>
<evidence type="ECO:0000313" key="4">
    <source>
        <dbReference type="Proteomes" id="UP000637628"/>
    </source>
</evidence>
<keyword evidence="4" id="KW-1185">Reference proteome</keyword>
<comment type="caution">
    <text evidence="3">The sequence shown here is derived from an EMBL/GenBank/DDBJ whole genome shotgun (WGS) entry which is preliminary data.</text>
</comment>
<feature type="transmembrane region" description="Helical" evidence="2">
    <location>
        <begin position="95"/>
        <end position="118"/>
    </location>
</feature>
<gene>
    <name evidence="3" type="ORF">Adu01nite_67490</name>
</gene>
<feature type="region of interest" description="Disordered" evidence="1">
    <location>
        <begin position="211"/>
        <end position="242"/>
    </location>
</feature>
<name>A0ABQ3Z785_9ACTN</name>
<dbReference type="Proteomes" id="UP000637628">
    <property type="component" value="Unassembled WGS sequence"/>
</dbReference>
<feature type="transmembrane region" description="Helical" evidence="2">
    <location>
        <begin position="130"/>
        <end position="151"/>
    </location>
</feature>
<feature type="transmembrane region" description="Helical" evidence="2">
    <location>
        <begin position="47"/>
        <end position="64"/>
    </location>
</feature>
<accession>A0ABQ3Z785</accession>
<reference evidence="3 4" key="1">
    <citation type="submission" date="2021-01" db="EMBL/GenBank/DDBJ databases">
        <title>Whole genome shotgun sequence of Actinoplanes durhamensis NBRC 14914.</title>
        <authorList>
            <person name="Komaki H."/>
            <person name="Tamura T."/>
        </authorList>
    </citation>
    <scope>NUCLEOTIDE SEQUENCE [LARGE SCALE GENOMIC DNA]</scope>
    <source>
        <strain evidence="3 4">NBRC 14914</strain>
    </source>
</reference>
<sequence>MPPEHQSIDLDPSPPESVVEFGAETAPRRRRWNASGLGHSLVGDRRLVPLTAALAAVALLASLVSEWQVTTVDAAVFGGDGDFGDHAVPTDLNDLGAFGTAFLVGLFPLVAAVVLTMFGPPAARRWVRLTGLSVGGTLLALHFALTVSIGEQSRVVPNLYTISLEPDQVDIAYGRGLWCALAGLVLAMIALYLTDRHGPADAWTWRRPPAVPESTAHEEPLDLTVGPAKPFTLLGGDRDKPS</sequence>
<keyword evidence="2" id="KW-0472">Membrane</keyword>
<keyword evidence="2" id="KW-0812">Transmembrane</keyword>
<evidence type="ECO:0000256" key="1">
    <source>
        <dbReference type="SAM" id="MobiDB-lite"/>
    </source>
</evidence>
<protein>
    <submittedName>
        <fullName evidence="3">Uncharacterized protein</fullName>
    </submittedName>
</protein>
<organism evidence="3 4">
    <name type="scientific">Paractinoplanes durhamensis</name>
    <dbReference type="NCBI Taxonomy" id="113563"/>
    <lineage>
        <taxon>Bacteria</taxon>
        <taxon>Bacillati</taxon>
        <taxon>Actinomycetota</taxon>
        <taxon>Actinomycetes</taxon>
        <taxon>Micromonosporales</taxon>
        <taxon>Micromonosporaceae</taxon>
        <taxon>Paractinoplanes</taxon>
    </lineage>
</organism>
<evidence type="ECO:0000313" key="3">
    <source>
        <dbReference type="EMBL" id="GIE05399.1"/>
    </source>
</evidence>
<feature type="transmembrane region" description="Helical" evidence="2">
    <location>
        <begin position="171"/>
        <end position="193"/>
    </location>
</feature>
<dbReference type="EMBL" id="BOML01000056">
    <property type="protein sequence ID" value="GIE05399.1"/>
    <property type="molecule type" value="Genomic_DNA"/>
</dbReference>
<proteinExistence type="predicted"/>